<dbReference type="Proteomes" id="UP000712281">
    <property type="component" value="Unassembled WGS sequence"/>
</dbReference>
<protein>
    <submittedName>
        <fullName evidence="2">Uncharacterized protein</fullName>
    </submittedName>
</protein>
<gene>
    <name evidence="3" type="ORF">F2Q68_00017430</name>
    <name evidence="2" type="ORF">F2Q70_00023174</name>
</gene>
<accession>A0A8S9GV93</accession>
<evidence type="ECO:0000313" key="3">
    <source>
        <dbReference type="EMBL" id="KAF2557091.1"/>
    </source>
</evidence>
<comment type="caution">
    <text evidence="2">The sequence shown here is derived from an EMBL/GenBank/DDBJ whole genome shotgun (WGS) entry which is preliminary data.</text>
</comment>
<evidence type="ECO:0000313" key="2">
    <source>
        <dbReference type="EMBL" id="KAF2548118.1"/>
    </source>
</evidence>
<dbReference type="EMBL" id="QGKW02001940">
    <property type="protein sequence ID" value="KAF2557091.1"/>
    <property type="molecule type" value="Genomic_DNA"/>
</dbReference>
<reference evidence="2" key="1">
    <citation type="submission" date="2019-12" db="EMBL/GenBank/DDBJ databases">
        <title>Genome sequencing and annotation of Brassica cretica.</title>
        <authorList>
            <person name="Studholme D.J."/>
            <person name="Sarris P.F."/>
        </authorList>
    </citation>
    <scope>NUCLEOTIDE SEQUENCE</scope>
    <source>
        <strain evidence="3">PFS-001/15</strain>
        <strain evidence="2">PFS-102/07</strain>
        <tissue evidence="2">Leaf</tissue>
    </source>
</reference>
<sequence length="55" mass="5906">MESRVIIATNINPRFVAESSVDPPPQSLQPDEDASHGDATSAPKKVPSSKKSHHN</sequence>
<organism evidence="2">
    <name type="scientific">Brassica cretica</name>
    <name type="common">Mustard</name>
    <dbReference type="NCBI Taxonomy" id="69181"/>
    <lineage>
        <taxon>Eukaryota</taxon>
        <taxon>Viridiplantae</taxon>
        <taxon>Streptophyta</taxon>
        <taxon>Embryophyta</taxon>
        <taxon>Tracheophyta</taxon>
        <taxon>Spermatophyta</taxon>
        <taxon>Magnoliopsida</taxon>
        <taxon>eudicotyledons</taxon>
        <taxon>Gunneridae</taxon>
        <taxon>Pentapetalae</taxon>
        <taxon>rosids</taxon>
        <taxon>malvids</taxon>
        <taxon>Brassicales</taxon>
        <taxon>Brassicaceae</taxon>
        <taxon>Brassiceae</taxon>
        <taxon>Brassica</taxon>
    </lineage>
</organism>
<dbReference type="EMBL" id="QGKY02001925">
    <property type="protein sequence ID" value="KAF2548118.1"/>
    <property type="molecule type" value="Genomic_DNA"/>
</dbReference>
<proteinExistence type="predicted"/>
<dbReference type="AlphaFoldDB" id="A0A8S9GV93"/>
<feature type="region of interest" description="Disordered" evidence="1">
    <location>
        <begin position="16"/>
        <end position="55"/>
    </location>
</feature>
<evidence type="ECO:0000256" key="1">
    <source>
        <dbReference type="SAM" id="MobiDB-lite"/>
    </source>
</evidence>
<name>A0A8S9GV93_BRACR</name>